<keyword evidence="2" id="KW-1185">Reference proteome</keyword>
<proteinExistence type="predicted"/>
<protein>
    <submittedName>
        <fullName evidence="1">Uncharacterized protein</fullName>
    </submittedName>
</protein>
<evidence type="ECO:0000313" key="2">
    <source>
        <dbReference type="Proteomes" id="UP001500582"/>
    </source>
</evidence>
<dbReference type="Gene3D" id="6.10.250.330">
    <property type="match status" value="1"/>
</dbReference>
<dbReference type="Proteomes" id="UP001500582">
    <property type="component" value="Unassembled WGS sequence"/>
</dbReference>
<dbReference type="Pfam" id="PF10884">
    <property type="entry name" value="DUF2683"/>
    <property type="match status" value="1"/>
</dbReference>
<evidence type="ECO:0000313" key="1">
    <source>
        <dbReference type="EMBL" id="GAA4319410.1"/>
    </source>
</evidence>
<gene>
    <name evidence="1" type="ORF">GCM10023149_18060</name>
</gene>
<accession>A0ABP8G878</accession>
<name>A0ABP8G878_9SPHI</name>
<comment type="caution">
    <text evidence="1">The sequence shown here is derived from an EMBL/GenBank/DDBJ whole genome shotgun (WGS) entry which is preliminary data.</text>
</comment>
<organism evidence="1 2">
    <name type="scientific">Mucilaginibacter gynuensis</name>
    <dbReference type="NCBI Taxonomy" id="1302236"/>
    <lineage>
        <taxon>Bacteria</taxon>
        <taxon>Pseudomonadati</taxon>
        <taxon>Bacteroidota</taxon>
        <taxon>Sphingobacteriia</taxon>
        <taxon>Sphingobacteriales</taxon>
        <taxon>Sphingobacteriaceae</taxon>
        <taxon>Mucilaginibacter</taxon>
    </lineage>
</organism>
<dbReference type="InterPro" id="IPR020271">
    <property type="entry name" value="Uncharacterised_MJ1172"/>
</dbReference>
<dbReference type="RefSeq" id="WP_345210714.1">
    <property type="nucleotide sequence ID" value="NZ_BAABFT010000004.1"/>
</dbReference>
<reference evidence="2" key="1">
    <citation type="journal article" date="2019" name="Int. J. Syst. Evol. Microbiol.">
        <title>The Global Catalogue of Microorganisms (GCM) 10K type strain sequencing project: providing services to taxonomists for standard genome sequencing and annotation.</title>
        <authorList>
            <consortium name="The Broad Institute Genomics Platform"/>
            <consortium name="The Broad Institute Genome Sequencing Center for Infectious Disease"/>
            <person name="Wu L."/>
            <person name="Ma J."/>
        </authorList>
    </citation>
    <scope>NUCLEOTIDE SEQUENCE [LARGE SCALE GENOMIC DNA]</scope>
    <source>
        <strain evidence="2">JCM 17705</strain>
    </source>
</reference>
<sequence>MSILTIHPKDEAQEKALKTIFDAFNIKYEKELDETEHLAASDANKKALDESIQQLEAGKGIKVSFEDLWK</sequence>
<dbReference type="EMBL" id="BAABFT010000004">
    <property type="protein sequence ID" value="GAA4319410.1"/>
    <property type="molecule type" value="Genomic_DNA"/>
</dbReference>